<keyword evidence="1" id="KW-0812">Transmembrane</keyword>
<evidence type="ECO:0000313" key="3">
    <source>
        <dbReference type="Proteomes" id="UP000229901"/>
    </source>
</evidence>
<keyword evidence="1" id="KW-0472">Membrane</keyword>
<dbReference type="AlphaFoldDB" id="A0A2H0V4G2"/>
<gene>
    <name evidence="2" type="ORF">COT97_03800</name>
</gene>
<protein>
    <submittedName>
        <fullName evidence="2">Uncharacterized protein</fullName>
    </submittedName>
</protein>
<proteinExistence type="predicted"/>
<dbReference type="Proteomes" id="UP000229901">
    <property type="component" value="Unassembled WGS sequence"/>
</dbReference>
<feature type="transmembrane region" description="Helical" evidence="1">
    <location>
        <begin position="102"/>
        <end position="122"/>
    </location>
</feature>
<keyword evidence="1" id="KW-1133">Transmembrane helix</keyword>
<name>A0A2H0V4G2_9BACT</name>
<organism evidence="2 3">
    <name type="scientific">Candidatus Falkowbacteria bacterium CG10_big_fil_rev_8_21_14_0_10_39_11</name>
    <dbReference type="NCBI Taxonomy" id="1974565"/>
    <lineage>
        <taxon>Bacteria</taxon>
        <taxon>Candidatus Falkowiibacteriota</taxon>
    </lineage>
</organism>
<comment type="caution">
    <text evidence="2">The sequence shown here is derived from an EMBL/GenBank/DDBJ whole genome shotgun (WGS) entry which is preliminary data.</text>
</comment>
<reference evidence="3" key="1">
    <citation type="submission" date="2017-09" db="EMBL/GenBank/DDBJ databases">
        <title>Depth-based differentiation of microbial function through sediment-hosted aquifers and enrichment of novel symbionts in the deep terrestrial subsurface.</title>
        <authorList>
            <person name="Probst A.J."/>
            <person name="Ladd B."/>
            <person name="Jarett J.K."/>
            <person name="Geller-Mcgrath D.E."/>
            <person name="Sieber C.M.K."/>
            <person name="Emerson J.B."/>
            <person name="Anantharaman K."/>
            <person name="Thomas B.C."/>
            <person name="Malmstrom R."/>
            <person name="Stieglmeier M."/>
            <person name="Klingl A."/>
            <person name="Woyke T."/>
            <person name="Ryan C.M."/>
            <person name="Banfield J.F."/>
        </authorList>
    </citation>
    <scope>NUCLEOTIDE SEQUENCE [LARGE SCALE GENOMIC DNA]</scope>
</reference>
<evidence type="ECO:0000256" key="1">
    <source>
        <dbReference type="SAM" id="Phobius"/>
    </source>
</evidence>
<accession>A0A2H0V4G2</accession>
<evidence type="ECO:0000313" key="2">
    <source>
        <dbReference type="EMBL" id="PIR93961.1"/>
    </source>
</evidence>
<feature type="transmembrane region" description="Helical" evidence="1">
    <location>
        <begin position="33"/>
        <end position="52"/>
    </location>
</feature>
<dbReference type="EMBL" id="PFAP01000027">
    <property type="protein sequence ID" value="PIR93961.1"/>
    <property type="molecule type" value="Genomic_DNA"/>
</dbReference>
<feature type="transmembrane region" description="Helical" evidence="1">
    <location>
        <begin position="59"/>
        <end position="76"/>
    </location>
</feature>
<feature type="transmembrane region" description="Helical" evidence="1">
    <location>
        <begin position="134"/>
        <end position="151"/>
    </location>
</feature>
<sequence>MFTKLDAYLISKFQAFSNWLTKSFGWGRINYRLAHFLLILFLLSSCLHFALVTYSVFDYFGVAFALFVWIGMRYLYLNKENKEDSGGEVSALDPSTNEPVTVFVRLLFFFSIPTPIVILMFVPEANMMFTAYHIINLFARIMIALSIYFFACHGLPPCRGRLGEWLNSFGRQSVPVRIKQDPRV</sequence>